<sequence>MFPENISYETYDGKPKISAVKKSTTTLTAYGGTPIPQFGTCDIKCSYNNNSTIATFYVTDVHSRAIIGLPTALDLHLITLNCSVEKSQAQESPTKDTAKLKPSTSIDNKSHLIAHEYPNCFNGIGKFQGEYHISLDLSVPPVIHSPRRVPISLSLKMISNTS</sequence>
<comment type="caution">
    <text evidence="1">The sequence shown here is derived from an EMBL/GenBank/DDBJ whole genome shotgun (WGS) entry which is preliminary data.</text>
</comment>
<dbReference type="EMBL" id="CACRXK020005867">
    <property type="protein sequence ID" value="CAB4007656.1"/>
    <property type="molecule type" value="Genomic_DNA"/>
</dbReference>
<accession>A0A6S7HRI7</accession>
<name>A0A6S7HRI7_PARCT</name>
<evidence type="ECO:0000313" key="1">
    <source>
        <dbReference type="EMBL" id="CAB4007656.1"/>
    </source>
</evidence>
<dbReference type="OrthoDB" id="5975741at2759"/>
<dbReference type="Proteomes" id="UP001152795">
    <property type="component" value="Unassembled WGS sequence"/>
</dbReference>
<proteinExistence type="predicted"/>
<evidence type="ECO:0000313" key="2">
    <source>
        <dbReference type="Proteomes" id="UP001152795"/>
    </source>
</evidence>
<keyword evidence="2" id="KW-1185">Reference proteome</keyword>
<dbReference type="AlphaFoldDB" id="A0A6S7HRI7"/>
<protein>
    <submittedName>
        <fullName evidence="1">Uncharacterized protein</fullName>
    </submittedName>
</protein>
<organism evidence="1 2">
    <name type="scientific">Paramuricea clavata</name>
    <name type="common">Red gorgonian</name>
    <name type="synonym">Violescent sea-whip</name>
    <dbReference type="NCBI Taxonomy" id="317549"/>
    <lineage>
        <taxon>Eukaryota</taxon>
        <taxon>Metazoa</taxon>
        <taxon>Cnidaria</taxon>
        <taxon>Anthozoa</taxon>
        <taxon>Octocorallia</taxon>
        <taxon>Malacalcyonacea</taxon>
        <taxon>Plexauridae</taxon>
        <taxon>Paramuricea</taxon>
    </lineage>
</organism>
<gene>
    <name evidence="1" type="ORF">PACLA_8A031391</name>
</gene>
<reference evidence="1" key="1">
    <citation type="submission" date="2020-04" db="EMBL/GenBank/DDBJ databases">
        <authorList>
            <person name="Alioto T."/>
            <person name="Alioto T."/>
            <person name="Gomez Garrido J."/>
        </authorList>
    </citation>
    <scope>NUCLEOTIDE SEQUENCE</scope>
    <source>
        <strain evidence="1">A484AB</strain>
    </source>
</reference>